<name>A0A515ETD6_9BURK</name>
<accession>A0A515ETD6</accession>
<dbReference type="PANTHER" id="PTHR35894:SF5">
    <property type="entry name" value="MU-LIKE PROPHAGE FLUMU DNA TRANSPOSITION PROTEIN B"/>
    <property type="match status" value="1"/>
</dbReference>
<gene>
    <name evidence="2" type="ORF">EXZ61_18020</name>
</gene>
<organism evidence="2 3">
    <name type="scientific">Rhodoferax aquaticus</name>
    <dbReference type="NCBI Taxonomy" id="2527691"/>
    <lineage>
        <taxon>Bacteria</taxon>
        <taxon>Pseudomonadati</taxon>
        <taxon>Pseudomonadota</taxon>
        <taxon>Betaproteobacteria</taxon>
        <taxon>Burkholderiales</taxon>
        <taxon>Comamonadaceae</taxon>
        <taxon>Rhodoferax</taxon>
    </lineage>
</organism>
<keyword evidence="3" id="KW-1185">Reference proteome</keyword>
<protein>
    <submittedName>
        <fullName evidence="2">DNA transposition protein</fullName>
    </submittedName>
</protein>
<evidence type="ECO:0000313" key="2">
    <source>
        <dbReference type="EMBL" id="QDL55919.1"/>
    </source>
</evidence>
<dbReference type="GO" id="GO:0016887">
    <property type="term" value="F:ATP hydrolysis activity"/>
    <property type="evidence" value="ECO:0007669"/>
    <property type="project" value="InterPro"/>
</dbReference>
<sequence>MSTPAHRTQNALPGMPAAASIYTDQDRSKVEAVLKWLEENKKSRAWLSKKASIPSGTLSQILSGKYVSSPTRQLNQMLSVLEVEGERLKDGTPGYVRGSVHKLMGVVLDRTRKHQNFGVITGYVGVGKSRCCREYCETHPMTLLVEVSPNMTPGVLMTELLEQLNNAVPAGLDRKFRELVRVLKGTNYVVIADEAEKMSSSALEHLRRLRDMAQVGVVLVGTEKLTNLIKPQHGQFDQIRSRVGMWPETIQRISRDDADDMARTALADAGELSDEVLDTLWAYCDGSARVLNENLIPAVKDYGMGSLPLSSPLIEKIAAKVLFMAKPRAEQGGK</sequence>
<reference evidence="3" key="1">
    <citation type="submission" date="2019-02" db="EMBL/GenBank/DDBJ databases">
        <title>Complete genome sequence of Rhodoferax sp. Gr-4.</title>
        <authorList>
            <person name="Jin L."/>
        </authorList>
    </citation>
    <scope>NUCLEOTIDE SEQUENCE [LARGE SCALE GENOMIC DNA]</scope>
    <source>
        <strain evidence="3">Gr-4</strain>
    </source>
</reference>
<dbReference type="Gene3D" id="3.40.50.300">
    <property type="entry name" value="P-loop containing nucleotide triphosphate hydrolases"/>
    <property type="match status" value="1"/>
</dbReference>
<evidence type="ECO:0000259" key="1">
    <source>
        <dbReference type="Pfam" id="PF13401"/>
    </source>
</evidence>
<dbReference type="AlphaFoldDB" id="A0A515ETD6"/>
<reference evidence="3" key="2">
    <citation type="journal article" date="2020" name="Int. J. Syst. Evol. Microbiol.">
        <title>Genomic insights into a novel species Rhodoferax aquaticus sp. nov., isolated from freshwater.</title>
        <authorList>
            <person name="Li T."/>
            <person name="Zhuo Y."/>
            <person name="Jin C.Z."/>
            <person name="Wu X."/>
            <person name="Ko S.R."/>
            <person name="Jin F.J."/>
            <person name="Ahn C.Y."/>
            <person name="Oh H.M."/>
            <person name="Lee H.G."/>
            <person name="Jin L."/>
        </authorList>
    </citation>
    <scope>NUCLEOTIDE SEQUENCE [LARGE SCALE GENOMIC DNA]</scope>
    <source>
        <strain evidence="3">Gr-4</strain>
    </source>
</reference>
<dbReference type="RefSeq" id="WP_142813071.1">
    <property type="nucleotide sequence ID" value="NZ_CP036282.1"/>
</dbReference>
<dbReference type="InterPro" id="IPR049945">
    <property type="entry name" value="AAA_22"/>
</dbReference>
<dbReference type="KEGG" id="rhg:EXZ61_18020"/>
<evidence type="ECO:0000313" key="3">
    <source>
        <dbReference type="Proteomes" id="UP000317365"/>
    </source>
</evidence>
<dbReference type="Proteomes" id="UP000317365">
    <property type="component" value="Chromosome"/>
</dbReference>
<feature type="domain" description="ORC1/DEAH AAA+ ATPase" evidence="1">
    <location>
        <begin position="112"/>
        <end position="228"/>
    </location>
</feature>
<dbReference type="InterPro" id="IPR027417">
    <property type="entry name" value="P-loop_NTPase"/>
</dbReference>
<proteinExistence type="predicted"/>
<dbReference type="SUPFAM" id="SSF52540">
    <property type="entry name" value="P-loop containing nucleoside triphosphate hydrolases"/>
    <property type="match status" value="1"/>
</dbReference>
<dbReference type="Pfam" id="PF13401">
    <property type="entry name" value="AAA_22"/>
    <property type="match status" value="1"/>
</dbReference>
<dbReference type="InterPro" id="IPR052026">
    <property type="entry name" value="ExeA_AAA_ATPase_DNA-bind"/>
</dbReference>
<dbReference type="PANTHER" id="PTHR35894">
    <property type="entry name" value="GENERAL SECRETION PATHWAY PROTEIN A-RELATED"/>
    <property type="match status" value="1"/>
</dbReference>
<dbReference type="EMBL" id="CP036282">
    <property type="protein sequence ID" value="QDL55919.1"/>
    <property type="molecule type" value="Genomic_DNA"/>
</dbReference>